<reference evidence="4" key="3">
    <citation type="submission" date="2025-08" db="UniProtKB">
        <authorList>
            <consortium name="Ensembl"/>
        </authorList>
    </citation>
    <scope>IDENTIFICATION</scope>
    <source>
        <strain evidence="4">HNI</strain>
    </source>
</reference>
<reference key="1">
    <citation type="journal article" date="2007" name="Nature">
        <title>The medaka draft genome and insights into vertebrate genome evolution.</title>
        <authorList>
            <person name="Kasahara M."/>
            <person name="Naruse K."/>
            <person name="Sasaki S."/>
            <person name="Nakatani Y."/>
            <person name="Qu W."/>
            <person name="Ahsan B."/>
            <person name="Yamada T."/>
            <person name="Nagayasu Y."/>
            <person name="Doi K."/>
            <person name="Kasai Y."/>
            <person name="Jindo T."/>
            <person name="Kobayashi D."/>
            <person name="Shimada A."/>
            <person name="Toyoda A."/>
            <person name="Kuroki Y."/>
            <person name="Fujiyama A."/>
            <person name="Sasaki T."/>
            <person name="Shimizu A."/>
            <person name="Asakawa S."/>
            <person name="Shimizu N."/>
            <person name="Hashimoto S."/>
            <person name="Yang J."/>
            <person name="Lee Y."/>
            <person name="Matsushima K."/>
            <person name="Sugano S."/>
            <person name="Sakaizumi M."/>
            <person name="Narita T."/>
            <person name="Ohishi K."/>
            <person name="Haga S."/>
            <person name="Ohta F."/>
            <person name="Nomoto H."/>
            <person name="Nogata K."/>
            <person name="Morishita T."/>
            <person name="Endo T."/>
            <person name="Shin-I T."/>
            <person name="Takeda H."/>
            <person name="Morishita S."/>
            <person name="Kohara Y."/>
        </authorList>
    </citation>
    <scope>NUCLEOTIDE SEQUENCE [LARGE SCALE GENOMIC DNA]</scope>
    <source>
        <strain>Hd-rR</strain>
    </source>
</reference>
<evidence type="ECO:0000259" key="2">
    <source>
        <dbReference type="Pfam" id="PF07693"/>
    </source>
</evidence>
<feature type="domain" description="Kinase D-interacting substrate of 220 kDa-like SAM" evidence="3">
    <location>
        <begin position="618"/>
        <end position="678"/>
    </location>
</feature>
<feature type="transmembrane region" description="Helical" evidence="1">
    <location>
        <begin position="169"/>
        <end position="187"/>
    </location>
</feature>
<evidence type="ECO:0000259" key="3">
    <source>
        <dbReference type="Pfam" id="PF23307"/>
    </source>
</evidence>
<dbReference type="Pfam" id="PF23307">
    <property type="entry name" value="SAM_KIDINS220"/>
    <property type="match status" value="1"/>
</dbReference>
<evidence type="ECO:0000313" key="5">
    <source>
        <dbReference type="Proteomes" id="UP000265180"/>
    </source>
</evidence>
<organism evidence="4 5">
    <name type="scientific">Oryzias latipes</name>
    <name type="common">Japanese rice fish</name>
    <name type="synonym">Japanese killifish</name>
    <dbReference type="NCBI Taxonomy" id="8090"/>
    <lineage>
        <taxon>Eukaryota</taxon>
        <taxon>Metazoa</taxon>
        <taxon>Chordata</taxon>
        <taxon>Craniata</taxon>
        <taxon>Vertebrata</taxon>
        <taxon>Euteleostomi</taxon>
        <taxon>Actinopterygii</taxon>
        <taxon>Neopterygii</taxon>
        <taxon>Teleostei</taxon>
        <taxon>Neoteleostei</taxon>
        <taxon>Acanthomorphata</taxon>
        <taxon>Ovalentaria</taxon>
        <taxon>Atherinomorphae</taxon>
        <taxon>Beloniformes</taxon>
        <taxon>Adrianichthyidae</taxon>
        <taxon>Oryziinae</taxon>
        <taxon>Oryzias</taxon>
    </lineage>
</organism>
<protein>
    <submittedName>
        <fullName evidence="4">NTPase, KAP family P-loop domain containing 1</fullName>
    </submittedName>
</protein>
<evidence type="ECO:0000313" key="4">
    <source>
        <dbReference type="Ensembl" id="ENSORLP00020031698.1"/>
    </source>
</evidence>
<reference evidence="4 5" key="2">
    <citation type="submission" date="2017-04" db="EMBL/GenBank/DDBJ databases">
        <title>CpG methylation of centromeres and impact of large insertions on vertebrate speciation.</title>
        <authorList>
            <person name="Ichikawa K."/>
            <person name="Yoshimura J."/>
            <person name="Morishita S."/>
        </authorList>
    </citation>
    <scope>NUCLEOTIDE SEQUENCE</scope>
    <source>
        <strain evidence="4 5">HNI</strain>
    </source>
</reference>
<evidence type="ECO:0000256" key="1">
    <source>
        <dbReference type="SAM" id="Phobius"/>
    </source>
</evidence>
<sequence>MKQPPTDRIYAYALSKTLTKISSPATVGLYSSCQDRLNMILRHMEEYMDQEALNIEQARGSTHKSNKPPLCGFLMLIIRMFFYRPAWTKNNPHDTGVRFIHVHFSAWHFAGSDLLWAGIAMRLIESIQMKVGKLTSLLYRTTQHDEEEEVKKKDGPNQWIAKKMCCCPLWSFALILILIPIVILVILKTVDFPEEEVKPNKETEETIDQEDMFEGLLAASLGIPAVYLGKFVFNIGRNMIFSQVGNIRRAMDNDRMSSQLGFMNNVRKEIMQLSRFIQFMEVFEGRKICVVLKITNLERCAPKKIVGVLDAMNILLSDRDSPFISILAVDPHVLLEKINFADGCFAKQERAYALLNRIVTLAFTVPPLCEELRGNLFNSLTSDQMMFKYFESFENLHSNNGSLVLSKVKVNNHEECHSLVDKTDYMIIKEDDVKDLVLSIVHVNKTKLTKYMIDDTISMKRVISSVWVSVIIMKALKRDLPNPKSIGAWVFLANQWPCRLSWIIQCVEDRKQMAEVYGEDKDPSKTLLEVFNESRDELYVMRSQIVDLLEQDGDPEVFEKLLGEEEFGFTIQNLEIFQSALVNLDPSLKRELAQIRGTSQLKNSGWKRNLCPLPVATIIKMTKEKICEEMENLKFDKKYTDIVRNNDINGPALVFGDIQDLKALLGMKFGEWTTFKLHFLGISLQK</sequence>
<dbReference type="InterPro" id="IPR011646">
    <property type="entry name" value="KAP_P-loop"/>
</dbReference>
<proteinExistence type="predicted"/>
<dbReference type="Pfam" id="PF07693">
    <property type="entry name" value="KAP_NTPase"/>
    <property type="match status" value="1"/>
</dbReference>
<accession>A0A3P9MFB9</accession>
<name>A0A3P9MFB9_ORYLA</name>
<dbReference type="PANTHER" id="PTHR22674:SF6">
    <property type="entry name" value="NTPASE KAP FAMILY P-LOOP DOMAIN-CONTAINING PROTEIN 1"/>
    <property type="match status" value="1"/>
</dbReference>
<dbReference type="SUPFAM" id="SSF47769">
    <property type="entry name" value="SAM/Pointed domain"/>
    <property type="match status" value="1"/>
</dbReference>
<dbReference type="InterPro" id="IPR052754">
    <property type="entry name" value="NTPase_KAP_P-loop"/>
</dbReference>
<dbReference type="AlphaFoldDB" id="A0A3P9MFB9"/>
<keyword evidence="1" id="KW-0472">Membrane</keyword>
<keyword evidence="1" id="KW-0812">Transmembrane</keyword>
<dbReference type="InterPro" id="IPR013761">
    <property type="entry name" value="SAM/pointed_sf"/>
</dbReference>
<keyword evidence="1" id="KW-1133">Transmembrane helix</keyword>
<dbReference type="InterPro" id="IPR057092">
    <property type="entry name" value="SAM_KIDINS220"/>
</dbReference>
<reference evidence="4" key="4">
    <citation type="submission" date="2025-09" db="UniProtKB">
        <authorList>
            <consortium name="Ensembl"/>
        </authorList>
    </citation>
    <scope>IDENTIFICATION</scope>
    <source>
        <strain evidence="4">HNI</strain>
    </source>
</reference>
<feature type="domain" description="KAP NTPase" evidence="2">
    <location>
        <begin position="90"/>
        <end position="380"/>
    </location>
</feature>
<dbReference type="PANTHER" id="PTHR22674">
    <property type="entry name" value="NTPASE, KAP FAMILY P-LOOP DOMAIN-CONTAINING 1"/>
    <property type="match status" value="1"/>
</dbReference>
<dbReference type="Ensembl" id="ENSORLT00020023988.1">
    <property type="protein sequence ID" value="ENSORLP00020031698.1"/>
    <property type="gene ID" value="ENSORLG00020016871.1"/>
</dbReference>
<dbReference type="Gene3D" id="1.10.150.50">
    <property type="entry name" value="Transcription Factor, Ets-1"/>
    <property type="match status" value="1"/>
</dbReference>
<dbReference type="Proteomes" id="UP000265180">
    <property type="component" value="Chromosome 3"/>
</dbReference>